<dbReference type="Pfam" id="PF00593">
    <property type="entry name" value="TonB_dep_Rec_b-barrel"/>
    <property type="match status" value="1"/>
</dbReference>
<dbReference type="AlphaFoldDB" id="A0A3N7HUM3"/>
<dbReference type="CDD" id="cd01347">
    <property type="entry name" value="ligand_gated_channel"/>
    <property type="match status" value="1"/>
</dbReference>
<feature type="compositionally biased region" description="Basic and acidic residues" evidence="14">
    <location>
        <begin position="28"/>
        <end position="37"/>
    </location>
</feature>
<reference evidence="18 19" key="2">
    <citation type="submission" date="2018-12" db="EMBL/GenBank/DDBJ databases">
        <title>Rhizobacter gummiphilus sp. nov., a rubber-degrading bacterium isolated from the soil of a botanical garden in Japan.</title>
        <authorList>
            <person name="Shunsuke S.S."/>
        </authorList>
    </citation>
    <scope>NUCLEOTIDE SEQUENCE [LARGE SCALE GENOMIC DNA]</scope>
    <source>
        <strain evidence="18 19">S-16</strain>
    </source>
</reference>
<evidence type="ECO:0000256" key="10">
    <source>
        <dbReference type="ARBA" id="ARBA00023170"/>
    </source>
</evidence>
<dbReference type="EMBL" id="QUSW01000001">
    <property type="protein sequence ID" value="RQP26027.1"/>
    <property type="molecule type" value="Genomic_DNA"/>
</dbReference>
<keyword evidence="11 12" id="KW-0998">Cell outer membrane</keyword>
<evidence type="ECO:0000256" key="6">
    <source>
        <dbReference type="ARBA" id="ARBA00022729"/>
    </source>
</evidence>
<protein>
    <submittedName>
        <fullName evidence="18">TonB-dependent siderophore receptor</fullName>
    </submittedName>
</protein>
<dbReference type="GO" id="GO:0038023">
    <property type="term" value="F:signaling receptor activity"/>
    <property type="evidence" value="ECO:0007669"/>
    <property type="project" value="InterPro"/>
</dbReference>
<evidence type="ECO:0000256" key="13">
    <source>
        <dbReference type="RuleBase" id="RU003357"/>
    </source>
</evidence>
<evidence type="ECO:0000256" key="15">
    <source>
        <dbReference type="SAM" id="SignalP"/>
    </source>
</evidence>
<dbReference type="InterPro" id="IPR012910">
    <property type="entry name" value="Plug_dom"/>
</dbReference>
<keyword evidence="19" id="KW-1185">Reference proteome</keyword>
<evidence type="ECO:0000256" key="8">
    <source>
        <dbReference type="ARBA" id="ARBA00023077"/>
    </source>
</evidence>
<dbReference type="SUPFAM" id="SSF56935">
    <property type="entry name" value="Porins"/>
    <property type="match status" value="1"/>
</dbReference>
<dbReference type="InterPro" id="IPR000531">
    <property type="entry name" value="Beta-barrel_TonB"/>
</dbReference>
<dbReference type="Gene3D" id="2.40.170.20">
    <property type="entry name" value="TonB-dependent receptor, beta-barrel domain"/>
    <property type="match status" value="1"/>
</dbReference>
<keyword evidence="6 15" id="KW-0732">Signal</keyword>
<feature type="signal peptide" evidence="15">
    <location>
        <begin position="1"/>
        <end position="27"/>
    </location>
</feature>
<keyword evidence="3 12" id="KW-0813">Transport</keyword>
<dbReference type="PROSITE" id="PS52016">
    <property type="entry name" value="TONB_DEPENDENT_REC_3"/>
    <property type="match status" value="1"/>
</dbReference>
<proteinExistence type="inferred from homology"/>
<dbReference type="InterPro" id="IPR010105">
    <property type="entry name" value="TonB_sidphr_rcpt"/>
</dbReference>
<evidence type="ECO:0000256" key="2">
    <source>
        <dbReference type="ARBA" id="ARBA00009810"/>
    </source>
</evidence>
<dbReference type="NCBIfam" id="TIGR01783">
    <property type="entry name" value="TonB-siderophor"/>
    <property type="match status" value="1"/>
</dbReference>
<evidence type="ECO:0000256" key="14">
    <source>
        <dbReference type="SAM" id="MobiDB-lite"/>
    </source>
</evidence>
<evidence type="ECO:0000256" key="11">
    <source>
        <dbReference type="ARBA" id="ARBA00023237"/>
    </source>
</evidence>
<accession>A0A3N7HUM3</accession>
<reference evidence="18 19" key="1">
    <citation type="submission" date="2018-08" db="EMBL/GenBank/DDBJ databases">
        <authorList>
            <person name="Khan S.A."/>
            <person name="Jeon C.O."/>
            <person name="Chun B.H."/>
            <person name="Jeong S.E."/>
        </authorList>
    </citation>
    <scope>NUCLEOTIDE SEQUENCE [LARGE SCALE GENOMIC DNA]</scope>
    <source>
        <strain evidence="18 19">S-16</strain>
    </source>
</reference>
<comment type="subcellular location">
    <subcellularLocation>
        <location evidence="1 12">Cell outer membrane</location>
        <topology evidence="1 12">Multi-pass membrane protein</topology>
    </subcellularLocation>
</comment>
<evidence type="ECO:0000313" key="19">
    <source>
        <dbReference type="Proteomes" id="UP000267464"/>
    </source>
</evidence>
<evidence type="ECO:0000259" key="16">
    <source>
        <dbReference type="Pfam" id="PF00593"/>
    </source>
</evidence>
<feature type="region of interest" description="Disordered" evidence="14">
    <location>
        <begin position="27"/>
        <end position="67"/>
    </location>
</feature>
<dbReference type="GO" id="GO:0009279">
    <property type="term" value="C:cell outer membrane"/>
    <property type="evidence" value="ECO:0007669"/>
    <property type="project" value="UniProtKB-SubCell"/>
</dbReference>
<evidence type="ECO:0000256" key="1">
    <source>
        <dbReference type="ARBA" id="ARBA00004571"/>
    </source>
</evidence>
<evidence type="ECO:0000256" key="12">
    <source>
        <dbReference type="PROSITE-ProRule" id="PRU01360"/>
    </source>
</evidence>
<dbReference type="PANTHER" id="PTHR32552">
    <property type="entry name" value="FERRICHROME IRON RECEPTOR-RELATED"/>
    <property type="match status" value="1"/>
</dbReference>
<evidence type="ECO:0000259" key="17">
    <source>
        <dbReference type="Pfam" id="PF07715"/>
    </source>
</evidence>
<dbReference type="OrthoDB" id="9790771at2"/>
<dbReference type="RefSeq" id="WP_124538697.1">
    <property type="nucleotide sequence ID" value="NZ_QUSW01000001.1"/>
</dbReference>
<organism evidence="18 19">
    <name type="scientific">Piscinibacter terrae</name>
    <dbReference type="NCBI Taxonomy" id="2496871"/>
    <lineage>
        <taxon>Bacteria</taxon>
        <taxon>Pseudomonadati</taxon>
        <taxon>Pseudomonadota</taxon>
        <taxon>Betaproteobacteria</taxon>
        <taxon>Burkholderiales</taxon>
        <taxon>Sphaerotilaceae</taxon>
        <taxon>Piscinibacter</taxon>
    </lineage>
</organism>
<dbReference type="InterPro" id="IPR036942">
    <property type="entry name" value="Beta-barrel_TonB_sf"/>
</dbReference>
<dbReference type="GO" id="GO:0015344">
    <property type="term" value="F:siderophore uptake transmembrane transporter activity"/>
    <property type="evidence" value="ECO:0007669"/>
    <property type="project" value="TreeGrafter"/>
</dbReference>
<evidence type="ECO:0000256" key="7">
    <source>
        <dbReference type="ARBA" id="ARBA00023065"/>
    </source>
</evidence>
<evidence type="ECO:0000256" key="4">
    <source>
        <dbReference type="ARBA" id="ARBA00022452"/>
    </source>
</evidence>
<comment type="similarity">
    <text evidence="2 12 13">Belongs to the TonB-dependent receptor family.</text>
</comment>
<keyword evidence="5 12" id="KW-0812">Transmembrane</keyword>
<dbReference type="FunFam" id="2.170.130.10:FF:000001">
    <property type="entry name" value="Catecholate siderophore TonB-dependent receptor"/>
    <property type="match status" value="1"/>
</dbReference>
<feature type="domain" description="TonB-dependent receptor-like beta-barrel" evidence="16">
    <location>
        <begin position="252"/>
        <end position="707"/>
    </location>
</feature>
<sequence length="737" mass="79521">MNHKQNRAVPLSLRAATLALAFGTAHAQEAKKPDAPKPAEASLPEIKATATRERDNGSSSAGAKFDTPVRDIPQSVTVIDRKMLDSQAAASLKDSLRNVPGITLGAGEGGVIGDNINLRGFSARTDVYLDGLRDRGQYTRDTFSLEAVEVLKGPSSMLFGRGSTGGVINQVSKKPDLRDRTEVVATLSTDDYYRVTGDVNRKLSETSAARVAIFGQDIQSTRDVERLKDFGIAPSVRFGINTPTEVTFSALLQRNRDLPDYGFPFVTTNGAGTVRKPIQAAANVFYGYTDDFYNQSVNVLTAGMQHKFSATTMLRNRTLVSANVTEASPSPLGTVTRTGGGTPSLNDPLSLLSAPRQDRDRVIHDKSFSNQTDLVMKFGDDALRHTVTTGIEIAHEESKEDRYVWNTAAADAAINLGNPVNGTRQGSRALSRTVTGKADTLAAYVNEQLDIGKQWKLVGGLRAERFKASSDLVKYTLPSGFPADTTAAAQPKSETMLSPRAGVLFQPNEAQSWYASYGTSFNPSAETVTATAATAQLDAEKNRSIEAGVKWDVLDGELSLTGALFRTEKTNARMRDGAGSVTVTAGRIRVQGVELSAAGRITPTWQVFGGYTYLDGRIVQSPEVGTGVDAGIAAQGKRTPSTPRHNATVWTTWRVQPKWEIGGGVLYSSARTLNNYETAMVDGFTRLDATVAYLEKNFEVRLNLQNLTDKLYFEGSSAGRATPVRGRTALASVVYRF</sequence>
<keyword evidence="8 13" id="KW-0798">TonB box</keyword>
<gene>
    <name evidence="18" type="ORF">DZC73_02960</name>
</gene>
<dbReference type="GO" id="GO:0015891">
    <property type="term" value="P:siderophore transport"/>
    <property type="evidence" value="ECO:0007669"/>
    <property type="project" value="InterPro"/>
</dbReference>
<feature type="chain" id="PRO_5018276304" evidence="15">
    <location>
        <begin position="28"/>
        <end position="737"/>
    </location>
</feature>
<keyword evidence="4 12" id="KW-1134">Transmembrane beta strand</keyword>
<dbReference type="PANTHER" id="PTHR32552:SF83">
    <property type="entry name" value="BLR3904 PROTEIN"/>
    <property type="match status" value="1"/>
</dbReference>
<feature type="domain" description="TonB-dependent receptor plug" evidence="17">
    <location>
        <begin position="69"/>
        <end position="167"/>
    </location>
</feature>
<evidence type="ECO:0000256" key="5">
    <source>
        <dbReference type="ARBA" id="ARBA00022692"/>
    </source>
</evidence>
<dbReference type="Proteomes" id="UP000267464">
    <property type="component" value="Unassembled WGS sequence"/>
</dbReference>
<dbReference type="InterPro" id="IPR037066">
    <property type="entry name" value="Plug_dom_sf"/>
</dbReference>
<dbReference type="Pfam" id="PF07715">
    <property type="entry name" value="Plug"/>
    <property type="match status" value="1"/>
</dbReference>
<keyword evidence="7" id="KW-0406">Ion transport</keyword>
<evidence type="ECO:0000256" key="9">
    <source>
        <dbReference type="ARBA" id="ARBA00023136"/>
    </source>
</evidence>
<name>A0A3N7HUM3_9BURK</name>
<evidence type="ECO:0000256" key="3">
    <source>
        <dbReference type="ARBA" id="ARBA00022448"/>
    </source>
</evidence>
<evidence type="ECO:0000313" key="18">
    <source>
        <dbReference type="EMBL" id="RQP26027.1"/>
    </source>
</evidence>
<keyword evidence="9 12" id="KW-0472">Membrane</keyword>
<keyword evidence="10 18" id="KW-0675">Receptor</keyword>
<dbReference type="InterPro" id="IPR039426">
    <property type="entry name" value="TonB-dep_rcpt-like"/>
</dbReference>
<dbReference type="Gene3D" id="2.170.130.10">
    <property type="entry name" value="TonB-dependent receptor, plug domain"/>
    <property type="match status" value="1"/>
</dbReference>
<comment type="caution">
    <text evidence="18">The sequence shown here is derived from an EMBL/GenBank/DDBJ whole genome shotgun (WGS) entry which is preliminary data.</text>
</comment>